<dbReference type="PaxDb" id="67767-A0A0J7L0Z4"/>
<gene>
    <name evidence="2" type="ORF">RF55_3591</name>
</gene>
<organism evidence="2 3">
    <name type="scientific">Lasius niger</name>
    <name type="common">Black garden ant</name>
    <dbReference type="NCBI Taxonomy" id="67767"/>
    <lineage>
        <taxon>Eukaryota</taxon>
        <taxon>Metazoa</taxon>
        <taxon>Ecdysozoa</taxon>
        <taxon>Arthropoda</taxon>
        <taxon>Hexapoda</taxon>
        <taxon>Insecta</taxon>
        <taxon>Pterygota</taxon>
        <taxon>Neoptera</taxon>
        <taxon>Endopterygota</taxon>
        <taxon>Hymenoptera</taxon>
        <taxon>Apocrita</taxon>
        <taxon>Aculeata</taxon>
        <taxon>Formicoidea</taxon>
        <taxon>Formicidae</taxon>
        <taxon>Formicinae</taxon>
        <taxon>Lasius</taxon>
        <taxon>Lasius</taxon>
    </lineage>
</organism>
<proteinExistence type="predicted"/>
<evidence type="ECO:0000313" key="3">
    <source>
        <dbReference type="Proteomes" id="UP000036403"/>
    </source>
</evidence>
<reference evidence="2 3" key="1">
    <citation type="submission" date="2015-04" db="EMBL/GenBank/DDBJ databases">
        <title>Lasius niger genome sequencing.</title>
        <authorList>
            <person name="Konorov E.A."/>
            <person name="Nikitin M.A."/>
            <person name="Kirill M.V."/>
            <person name="Chang P."/>
        </authorList>
    </citation>
    <scope>NUCLEOTIDE SEQUENCE [LARGE SCALE GENOMIC DNA]</scope>
    <source>
        <tissue evidence="2">Whole</tissue>
    </source>
</reference>
<dbReference type="Gene3D" id="2.60.120.200">
    <property type="match status" value="1"/>
</dbReference>
<dbReference type="AlphaFoldDB" id="A0A0J7L0Z4"/>
<keyword evidence="3" id="KW-1185">Reference proteome</keyword>
<feature type="signal peptide" evidence="1">
    <location>
        <begin position="1"/>
        <end position="30"/>
    </location>
</feature>
<sequence>MHRKRPASLNDMGLLMFLAVTASLLGYCQTDEKVSFYGASYIHLPVQEAKGATDISFRFRTHLADAMLLLAAGKTDYCLIKLEAGRLKCQKLKFRLNTRGIRIFVIDIYVIMTSVKTAGDGDVNTAVPAYMKHVRNRVVHSGTAVVYKQVSWAVMRRTLTAIELA</sequence>
<dbReference type="STRING" id="67767.A0A0J7L0Z4"/>
<name>A0A0J7L0Z4_LASNI</name>
<dbReference type="SUPFAM" id="SSF49899">
    <property type="entry name" value="Concanavalin A-like lectins/glucanases"/>
    <property type="match status" value="1"/>
</dbReference>
<dbReference type="OrthoDB" id="430044at2759"/>
<dbReference type="InterPro" id="IPR013320">
    <property type="entry name" value="ConA-like_dom_sf"/>
</dbReference>
<comment type="caution">
    <text evidence="2">The sequence shown here is derived from an EMBL/GenBank/DDBJ whole genome shotgun (WGS) entry which is preliminary data.</text>
</comment>
<dbReference type="EMBL" id="LBMM01001523">
    <property type="protein sequence ID" value="KMQ96144.1"/>
    <property type="molecule type" value="Genomic_DNA"/>
</dbReference>
<evidence type="ECO:0000313" key="2">
    <source>
        <dbReference type="EMBL" id="KMQ96144.1"/>
    </source>
</evidence>
<feature type="chain" id="PRO_5005290490" evidence="1">
    <location>
        <begin position="31"/>
        <end position="165"/>
    </location>
</feature>
<evidence type="ECO:0000256" key="1">
    <source>
        <dbReference type="SAM" id="SignalP"/>
    </source>
</evidence>
<keyword evidence="1" id="KW-0732">Signal</keyword>
<protein>
    <submittedName>
        <fullName evidence="2">Chondroitin sulfate proteoglycan 4</fullName>
    </submittedName>
</protein>
<dbReference type="Proteomes" id="UP000036403">
    <property type="component" value="Unassembled WGS sequence"/>
</dbReference>
<accession>A0A0J7L0Z4</accession>